<evidence type="ECO:0000256" key="6">
    <source>
        <dbReference type="ARBA" id="ARBA00023180"/>
    </source>
</evidence>
<feature type="chain" id="PRO_5047300590" description="SRCR domain-containing protein" evidence="8">
    <location>
        <begin position="20"/>
        <end position="300"/>
    </location>
</feature>
<dbReference type="PANTHER" id="PTHR48071:SF15">
    <property type="entry name" value="SRCR DOMAIN-CONTAINING PROTEIN"/>
    <property type="match status" value="1"/>
</dbReference>
<accession>A0ABV0WHK4</accession>
<organism evidence="10 11">
    <name type="scientific">Xenotaenia resolanae</name>
    <dbReference type="NCBI Taxonomy" id="208358"/>
    <lineage>
        <taxon>Eukaryota</taxon>
        <taxon>Metazoa</taxon>
        <taxon>Chordata</taxon>
        <taxon>Craniata</taxon>
        <taxon>Vertebrata</taxon>
        <taxon>Euteleostomi</taxon>
        <taxon>Actinopterygii</taxon>
        <taxon>Neopterygii</taxon>
        <taxon>Teleostei</taxon>
        <taxon>Neoteleostei</taxon>
        <taxon>Acanthomorphata</taxon>
        <taxon>Ovalentaria</taxon>
        <taxon>Atherinomorphae</taxon>
        <taxon>Cyprinodontiformes</taxon>
        <taxon>Goodeidae</taxon>
        <taxon>Xenotaenia</taxon>
    </lineage>
</organism>
<dbReference type="Proteomes" id="UP001444071">
    <property type="component" value="Unassembled WGS sequence"/>
</dbReference>
<dbReference type="SUPFAM" id="SSF56487">
    <property type="entry name" value="SRCR-like"/>
    <property type="match status" value="2"/>
</dbReference>
<protein>
    <recommendedName>
        <fullName evidence="9">SRCR domain-containing protein</fullName>
    </recommendedName>
</protein>
<evidence type="ECO:0000313" key="10">
    <source>
        <dbReference type="EMBL" id="MEQ2267937.1"/>
    </source>
</evidence>
<dbReference type="Gene3D" id="2.60.40.10">
    <property type="entry name" value="Immunoglobulins"/>
    <property type="match status" value="1"/>
</dbReference>
<gene>
    <name evidence="10" type="ORF">XENORESO_012666</name>
</gene>
<keyword evidence="6" id="KW-0325">Glycoprotein</keyword>
<dbReference type="EMBL" id="JAHRIM010043968">
    <property type="protein sequence ID" value="MEQ2267937.1"/>
    <property type="molecule type" value="Genomic_DNA"/>
</dbReference>
<dbReference type="SMART" id="SM00202">
    <property type="entry name" value="SR"/>
    <property type="match status" value="1"/>
</dbReference>
<comment type="caution">
    <text evidence="7">Lacks conserved residue(s) required for the propagation of feature annotation.</text>
</comment>
<evidence type="ECO:0000256" key="4">
    <source>
        <dbReference type="ARBA" id="ARBA00022737"/>
    </source>
</evidence>
<comment type="caution">
    <text evidence="10">The sequence shown here is derived from an EMBL/GenBank/DDBJ whole genome shotgun (WGS) entry which is preliminary data.</text>
</comment>
<evidence type="ECO:0000256" key="8">
    <source>
        <dbReference type="SAM" id="SignalP"/>
    </source>
</evidence>
<evidence type="ECO:0000256" key="7">
    <source>
        <dbReference type="PROSITE-ProRule" id="PRU00196"/>
    </source>
</evidence>
<dbReference type="InterPro" id="IPR036179">
    <property type="entry name" value="Ig-like_dom_sf"/>
</dbReference>
<feature type="disulfide bond" evidence="7">
    <location>
        <begin position="36"/>
        <end position="46"/>
    </location>
</feature>
<keyword evidence="3 8" id="KW-0732">Signal</keyword>
<feature type="signal peptide" evidence="8">
    <location>
        <begin position="1"/>
        <end position="19"/>
    </location>
</feature>
<dbReference type="PROSITE" id="PS50287">
    <property type="entry name" value="SRCR_2"/>
    <property type="match status" value="2"/>
</dbReference>
<feature type="disulfide bond" evidence="7">
    <location>
        <begin position="140"/>
        <end position="150"/>
    </location>
</feature>
<evidence type="ECO:0000313" key="11">
    <source>
        <dbReference type="Proteomes" id="UP001444071"/>
    </source>
</evidence>
<evidence type="ECO:0000256" key="1">
    <source>
        <dbReference type="ARBA" id="ARBA00004613"/>
    </source>
</evidence>
<keyword evidence="4" id="KW-0677">Repeat</keyword>
<dbReference type="InterPro" id="IPR001190">
    <property type="entry name" value="SRCR"/>
</dbReference>
<evidence type="ECO:0000256" key="3">
    <source>
        <dbReference type="ARBA" id="ARBA00022729"/>
    </source>
</evidence>
<keyword evidence="5 7" id="KW-1015">Disulfide bond</keyword>
<dbReference type="SUPFAM" id="SSF48726">
    <property type="entry name" value="Immunoglobulin"/>
    <property type="match status" value="1"/>
</dbReference>
<dbReference type="InterPro" id="IPR013783">
    <property type="entry name" value="Ig-like_fold"/>
</dbReference>
<evidence type="ECO:0000259" key="9">
    <source>
        <dbReference type="PROSITE" id="PS50287"/>
    </source>
</evidence>
<reference evidence="10 11" key="1">
    <citation type="submission" date="2021-06" db="EMBL/GenBank/DDBJ databases">
        <authorList>
            <person name="Palmer J.M."/>
        </authorList>
    </citation>
    <scope>NUCLEOTIDE SEQUENCE [LARGE SCALE GENOMIC DNA]</scope>
    <source>
        <strain evidence="10 11">XR_2019</strain>
        <tissue evidence="10">Muscle</tissue>
    </source>
</reference>
<keyword evidence="2" id="KW-0964">Secreted</keyword>
<feature type="domain" description="SRCR" evidence="9">
    <location>
        <begin position="71"/>
        <end position="168"/>
    </location>
</feature>
<dbReference type="Gene3D" id="3.10.250.10">
    <property type="entry name" value="SRCR-like domain"/>
    <property type="match status" value="2"/>
</dbReference>
<dbReference type="InterPro" id="IPR036772">
    <property type="entry name" value="SRCR-like_dom_sf"/>
</dbReference>
<feature type="domain" description="SRCR" evidence="9">
    <location>
        <begin position="28"/>
        <end position="68"/>
    </location>
</feature>
<evidence type="ECO:0000256" key="2">
    <source>
        <dbReference type="ARBA" id="ARBA00022525"/>
    </source>
</evidence>
<keyword evidence="11" id="KW-1185">Reference proteome</keyword>
<proteinExistence type="predicted"/>
<evidence type="ECO:0000256" key="5">
    <source>
        <dbReference type="ARBA" id="ARBA00023157"/>
    </source>
</evidence>
<dbReference type="PANTHER" id="PTHR48071">
    <property type="entry name" value="SRCR DOMAIN-CONTAINING PROTEIN"/>
    <property type="match status" value="1"/>
</dbReference>
<name>A0ABV0WHK4_9TELE</name>
<sequence>MQRWSAGILVVGLLQSSRGALYGEVEAPAWSREFLCEGNESALLDCSSSNSSVRNSCSPGQAVGLTCSDSIRLVGEASRCAGTLEMLNLGQWRPVTDRDNNWNKYLAAKVCGELDCGAAVSARKSKEPSDKPLWGIISSCLQSSRALRGCLTEYHSGSSDLSLELICSDLLVEPHIFLSLSIDGVSTARRQGSELPIGSDISIICSIRPQYEGGSFQLIFSTSNSAQNHTLPAVNHSALFLFSDAGHAHQGTYRCVYHIYVFSHNFSSISQVLSLTVSGEAKSQDQRKSIMLMVPELKAT</sequence>
<dbReference type="Pfam" id="PF00530">
    <property type="entry name" value="SRCR"/>
    <property type="match status" value="1"/>
</dbReference>
<comment type="subcellular location">
    <subcellularLocation>
        <location evidence="1">Secreted</location>
    </subcellularLocation>
</comment>